<feature type="transmembrane region" description="Helical" evidence="6">
    <location>
        <begin position="87"/>
        <end position="107"/>
    </location>
</feature>
<keyword evidence="3 6" id="KW-1133">Transmembrane helix</keyword>
<feature type="transmembrane region" description="Helical" evidence="6">
    <location>
        <begin position="520"/>
        <end position="541"/>
    </location>
</feature>
<accession>A0A9D1W6P4</accession>
<reference evidence="9" key="1">
    <citation type="journal article" date="2021" name="PeerJ">
        <title>Extensive microbial diversity within the chicken gut microbiome revealed by metagenomics and culture.</title>
        <authorList>
            <person name="Gilroy R."/>
            <person name="Ravi A."/>
            <person name="Getino M."/>
            <person name="Pursley I."/>
            <person name="Horton D.L."/>
            <person name="Alikhan N.F."/>
            <person name="Baker D."/>
            <person name="Gharbi K."/>
            <person name="Hall N."/>
            <person name="Watson M."/>
            <person name="Adriaenssens E.M."/>
            <person name="Foster-Nyarko E."/>
            <person name="Jarju S."/>
            <person name="Secka A."/>
            <person name="Antonio M."/>
            <person name="Oren A."/>
            <person name="Chaudhuri R.R."/>
            <person name="La Ragione R."/>
            <person name="Hildebrand F."/>
            <person name="Pallen M.J."/>
        </authorList>
    </citation>
    <scope>NUCLEOTIDE SEQUENCE</scope>
    <source>
        <strain evidence="9">1719</strain>
    </source>
</reference>
<feature type="domain" description="NADH:quinone oxidoreductase/Mrp antiporter transmembrane" evidence="7">
    <location>
        <begin position="136"/>
        <end position="429"/>
    </location>
</feature>
<dbReference type="Pfam" id="PF00361">
    <property type="entry name" value="Proton_antipo_M"/>
    <property type="match status" value="1"/>
</dbReference>
<dbReference type="GO" id="GO:0042773">
    <property type="term" value="P:ATP synthesis coupled electron transport"/>
    <property type="evidence" value="ECO:0007669"/>
    <property type="project" value="InterPro"/>
</dbReference>
<dbReference type="GO" id="GO:0016020">
    <property type="term" value="C:membrane"/>
    <property type="evidence" value="ECO:0007669"/>
    <property type="project" value="UniProtKB-SubCell"/>
</dbReference>
<dbReference type="PANTHER" id="PTHR42829:SF1">
    <property type="entry name" value="INORGANIC CARBON TRANSPORTER SUBUNIT DABB-RELATED"/>
    <property type="match status" value="1"/>
</dbReference>
<keyword evidence="9" id="KW-0560">Oxidoreductase</keyword>
<dbReference type="Gene3D" id="1.20.5.2700">
    <property type="match status" value="1"/>
</dbReference>
<evidence type="ECO:0000313" key="9">
    <source>
        <dbReference type="EMBL" id="HIX53400.1"/>
    </source>
</evidence>
<dbReference type="GO" id="GO:0003954">
    <property type="term" value="F:NADH dehydrogenase activity"/>
    <property type="evidence" value="ECO:0007669"/>
    <property type="project" value="TreeGrafter"/>
</dbReference>
<feature type="transmembrane region" description="Helical" evidence="6">
    <location>
        <begin position="425"/>
        <end position="449"/>
    </location>
</feature>
<feature type="transmembrane region" description="Helical" evidence="6">
    <location>
        <begin position="385"/>
        <end position="405"/>
    </location>
</feature>
<comment type="subcellular location">
    <subcellularLocation>
        <location evidence="1">Endomembrane system</location>
        <topology evidence="1">Multi-pass membrane protein</topology>
    </subcellularLocation>
    <subcellularLocation>
        <location evidence="5">Membrane</location>
        <topology evidence="5">Multi-pass membrane protein</topology>
    </subcellularLocation>
</comment>
<dbReference type="GO" id="GO:0012505">
    <property type="term" value="C:endomembrane system"/>
    <property type="evidence" value="ECO:0007669"/>
    <property type="project" value="UniProtKB-SubCell"/>
</dbReference>
<dbReference type="GO" id="GO:0008137">
    <property type="term" value="F:NADH dehydrogenase (ubiquinone) activity"/>
    <property type="evidence" value="ECO:0007669"/>
    <property type="project" value="InterPro"/>
</dbReference>
<dbReference type="Pfam" id="PF00662">
    <property type="entry name" value="Proton_antipo_N"/>
    <property type="match status" value="1"/>
</dbReference>
<protein>
    <submittedName>
        <fullName evidence="9">NADH-quinone oxidoreductase subunit L</fullName>
        <ecNumber evidence="9">1.6.5.-</ecNumber>
    </submittedName>
</protein>
<evidence type="ECO:0000313" key="10">
    <source>
        <dbReference type="Proteomes" id="UP000824156"/>
    </source>
</evidence>
<evidence type="ECO:0000256" key="4">
    <source>
        <dbReference type="ARBA" id="ARBA00023136"/>
    </source>
</evidence>
<dbReference type="PRINTS" id="PR01435">
    <property type="entry name" value="NPOXDRDTASE5"/>
</dbReference>
<dbReference type="InterPro" id="IPR003945">
    <property type="entry name" value="NU5C-like"/>
</dbReference>
<dbReference type="InterPro" id="IPR001750">
    <property type="entry name" value="ND/Mrp_TM"/>
</dbReference>
<feature type="transmembrane region" description="Helical" evidence="6">
    <location>
        <begin position="257"/>
        <end position="275"/>
    </location>
</feature>
<dbReference type="NCBIfam" id="TIGR01974">
    <property type="entry name" value="NDH_I_L"/>
    <property type="match status" value="1"/>
</dbReference>
<name>A0A9D1W6P4_9SPHI</name>
<feature type="transmembrane region" description="Helical" evidence="6">
    <location>
        <begin position="143"/>
        <end position="161"/>
    </location>
</feature>
<evidence type="ECO:0000256" key="3">
    <source>
        <dbReference type="ARBA" id="ARBA00022989"/>
    </source>
</evidence>
<feature type="transmembrane region" description="Helical" evidence="6">
    <location>
        <begin position="182"/>
        <end position="200"/>
    </location>
</feature>
<feature type="transmembrane region" description="Helical" evidence="6">
    <location>
        <begin position="314"/>
        <end position="334"/>
    </location>
</feature>
<dbReference type="AlphaFoldDB" id="A0A9D1W6P4"/>
<evidence type="ECO:0000259" key="8">
    <source>
        <dbReference type="Pfam" id="PF00662"/>
    </source>
</evidence>
<evidence type="ECO:0000256" key="6">
    <source>
        <dbReference type="SAM" id="Phobius"/>
    </source>
</evidence>
<dbReference type="EC" id="1.6.5.-" evidence="9"/>
<reference evidence="9" key="2">
    <citation type="submission" date="2021-04" db="EMBL/GenBank/DDBJ databases">
        <authorList>
            <person name="Gilroy R."/>
        </authorList>
    </citation>
    <scope>NUCLEOTIDE SEQUENCE</scope>
    <source>
        <strain evidence="9">1719</strain>
    </source>
</reference>
<comment type="caution">
    <text evidence="9">The sequence shown here is derived from an EMBL/GenBank/DDBJ whole genome shotgun (WGS) entry which is preliminary data.</text>
</comment>
<dbReference type="GO" id="GO:0015990">
    <property type="term" value="P:electron transport coupled proton transport"/>
    <property type="evidence" value="ECO:0007669"/>
    <property type="project" value="TreeGrafter"/>
</dbReference>
<feature type="transmembrane region" description="Helical" evidence="6">
    <location>
        <begin position="119"/>
        <end position="137"/>
    </location>
</feature>
<evidence type="ECO:0000256" key="2">
    <source>
        <dbReference type="ARBA" id="ARBA00022692"/>
    </source>
</evidence>
<dbReference type="PANTHER" id="PTHR42829">
    <property type="entry name" value="NADH-UBIQUINONE OXIDOREDUCTASE CHAIN 5"/>
    <property type="match status" value="1"/>
</dbReference>
<organism evidence="9 10">
    <name type="scientific">Candidatus Sphingobacterium stercoripullorum</name>
    <dbReference type="NCBI Taxonomy" id="2838759"/>
    <lineage>
        <taxon>Bacteria</taxon>
        <taxon>Pseudomonadati</taxon>
        <taxon>Bacteroidota</taxon>
        <taxon>Sphingobacteriia</taxon>
        <taxon>Sphingobacteriales</taxon>
        <taxon>Sphingobacteriaceae</taxon>
        <taxon>Sphingobacterium</taxon>
    </lineage>
</organism>
<keyword evidence="4 6" id="KW-0472">Membrane</keyword>
<feature type="transmembrane region" description="Helical" evidence="6">
    <location>
        <begin position="6"/>
        <end position="29"/>
    </location>
</feature>
<sequence>MTTLMQQNILVVLLLLFGSSLVPSVYYFLMGRKAKSGTLALTASSLNAALSVLLLISFWGAPELTIQGTWFTIANRPFNIGFLINKLSLSMLSLVHVIALPVFIYSVGYMAKDGRIHRYWLYLSFFCFSMMGLVLSSNLLMTYIFWEFVGITSFLLIGFWYKKSAAAKASKKAFLINRIGDVGLLVGLASLYSVFGTLEIQEIFGSSGLLSDLQQSTEGLPTALTWASFGFLIAAMAKSAQFPLHVWLPDAMQGPTAVSSLIHAATMVAAGVFLLCLTFPLYSIGFLEIVALVGTATAFIGAYSALQENNIKKILAYSTVSQLGYMVAAVGFGAPSAALLHLFTHAFFKCMLFLGAGATIKYMNEHTQAKDPQDIREMGGLKNKIPLVFVLMVVASFALIGLPLTSGYLSKEAIILSGLASGNSLGLLLPSLLIITSLITAYYVARLFFMTFFGTSRHESLTVPAGGNSSLRIMSLTPCTLILGCLFILFSKSPGGFENSWVYTILPYQSADLKAGLSQVLVPILMVAGSLLILLATYYYIVVNRAGKVNTIAASTFNKVKPSGPSLWKTLVRNTCQAASWLEAHLIDGILVYGATGLFKTAKGVKWIETHLIDGITRLIASFTLIASKTANWADIHIVDGIVNGTGRIAKQTGNTFRSQQNGKLQHYLSLVLFFLLFGLIYFILKR</sequence>
<dbReference type="PRINTS" id="PR01434">
    <property type="entry name" value="NADHDHGNASE5"/>
</dbReference>
<gene>
    <name evidence="9" type="ORF">H9853_00095</name>
</gene>
<dbReference type="EMBL" id="DXEZ01000002">
    <property type="protein sequence ID" value="HIX53400.1"/>
    <property type="molecule type" value="Genomic_DNA"/>
</dbReference>
<feature type="transmembrane region" description="Helical" evidence="6">
    <location>
        <begin position="470"/>
        <end position="490"/>
    </location>
</feature>
<feature type="transmembrane region" description="Helical" evidence="6">
    <location>
        <begin position="41"/>
        <end position="61"/>
    </location>
</feature>
<feature type="transmembrane region" description="Helical" evidence="6">
    <location>
        <begin position="281"/>
        <end position="302"/>
    </location>
</feature>
<keyword evidence="2 5" id="KW-0812">Transmembrane</keyword>
<feature type="transmembrane region" description="Helical" evidence="6">
    <location>
        <begin position="668"/>
        <end position="685"/>
    </location>
</feature>
<dbReference type="Proteomes" id="UP000824156">
    <property type="component" value="Unassembled WGS sequence"/>
</dbReference>
<evidence type="ECO:0000259" key="7">
    <source>
        <dbReference type="Pfam" id="PF00361"/>
    </source>
</evidence>
<proteinExistence type="predicted"/>
<feature type="domain" description="NADH-Ubiquinone oxidoreductase (complex I) chain 5 N-terminal" evidence="8">
    <location>
        <begin position="70"/>
        <end position="119"/>
    </location>
</feature>
<dbReference type="InterPro" id="IPR001516">
    <property type="entry name" value="Proton_antipo_N"/>
</dbReference>
<evidence type="ECO:0000256" key="5">
    <source>
        <dbReference type="RuleBase" id="RU000320"/>
    </source>
</evidence>
<dbReference type="InterPro" id="IPR018393">
    <property type="entry name" value="NADHpl_OxRdtase_5_subgr"/>
</dbReference>
<evidence type="ECO:0000256" key="1">
    <source>
        <dbReference type="ARBA" id="ARBA00004127"/>
    </source>
</evidence>